<dbReference type="AlphaFoldDB" id="A0A9P4G7N9"/>
<protein>
    <submittedName>
        <fullName evidence="1">Uncharacterized protein</fullName>
    </submittedName>
</protein>
<accession>A0A9P4G7N9</accession>
<keyword evidence="2" id="KW-1185">Reference proteome</keyword>
<evidence type="ECO:0000313" key="2">
    <source>
        <dbReference type="Proteomes" id="UP000800039"/>
    </source>
</evidence>
<dbReference type="RefSeq" id="XP_040783120.1">
    <property type="nucleotide sequence ID" value="XM_040934412.1"/>
</dbReference>
<dbReference type="GeneID" id="63851663"/>
<evidence type="ECO:0000313" key="1">
    <source>
        <dbReference type="EMBL" id="KAF1840557.1"/>
    </source>
</evidence>
<name>A0A9P4G7N9_9PLEO</name>
<gene>
    <name evidence="1" type="ORF">K460DRAFT_371759</name>
</gene>
<sequence>MVKYRDHALLALGCKLLSSLTVFTAALVRNPTTRTLRPPVKIRLRQGFCYADELW</sequence>
<dbReference type="Proteomes" id="UP000800039">
    <property type="component" value="Unassembled WGS sequence"/>
</dbReference>
<dbReference type="EMBL" id="ML976620">
    <property type="protein sequence ID" value="KAF1840557.1"/>
    <property type="molecule type" value="Genomic_DNA"/>
</dbReference>
<proteinExistence type="predicted"/>
<comment type="caution">
    <text evidence="1">The sequence shown here is derived from an EMBL/GenBank/DDBJ whole genome shotgun (WGS) entry which is preliminary data.</text>
</comment>
<organism evidence="1 2">
    <name type="scientific">Cucurbitaria berberidis CBS 394.84</name>
    <dbReference type="NCBI Taxonomy" id="1168544"/>
    <lineage>
        <taxon>Eukaryota</taxon>
        <taxon>Fungi</taxon>
        <taxon>Dikarya</taxon>
        <taxon>Ascomycota</taxon>
        <taxon>Pezizomycotina</taxon>
        <taxon>Dothideomycetes</taxon>
        <taxon>Pleosporomycetidae</taxon>
        <taxon>Pleosporales</taxon>
        <taxon>Pleosporineae</taxon>
        <taxon>Cucurbitariaceae</taxon>
        <taxon>Cucurbitaria</taxon>
    </lineage>
</organism>
<reference evidence="1" key="1">
    <citation type="submission" date="2020-01" db="EMBL/GenBank/DDBJ databases">
        <authorList>
            <consortium name="DOE Joint Genome Institute"/>
            <person name="Haridas S."/>
            <person name="Albert R."/>
            <person name="Binder M."/>
            <person name="Bloem J."/>
            <person name="Labutti K."/>
            <person name="Salamov A."/>
            <person name="Andreopoulos B."/>
            <person name="Baker S.E."/>
            <person name="Barry K."/>
            <person name="Bills G."/>
            <person name="Bluhm B.H."/>
            <person name="Cannon C."/>
            <person name="Castanera R."/>
            <person name="Culley D.E."/>
            <person name="Daum C."/>
            <person name="Ezra D."/>
            <person name="Gonzalez J.B."/>
            <person name="Henrissat B."/>
            <person name="Kuo A."/>
            <person name="Liang C."/>
            <person name="Lipzen A."/>
            <person name="Lutzoni F."/>
            <person name="Magnuson J."/>
            <person name="Mondo S."/>
            <person name="Nolan M."/>
            <person name="Ohm R."/>
            <person name="Pangilinan J."/>
            <person name="Park H.-J."/>
            <person name="Ramirez L."/>
            <person name="Alfaro M."/>
            <person name="Sun H."/>
            <person name="Tritt A."/>
            <person name="Yoshinaga Y."/>
            <person name="Zwiers L.-H."/>
            <person name="Turgeon B.G."/>
            <person name="Goodwin S.B."/>
            <person name="Spatafora J.W."/>
            <person name="Crous P.W."/>
            <person name="Grigoriev I.V."/>
        </authorList>
    </citation>
    <scope>NUCLEOTIDE SEQUENCE</scope>
    <source>
        <strain evidence="1">CBS 394.84</strain>
    </source>
</reference>